<protein>
    <submittedName>
        <fullName evidence="3">Tetratricopeptide repeat protein</fullName>
    </submittedName>
</protein>
<keyword evidence="4" id="KW-1185">Reference proteome</keyword>
<sequence>MKILQNLFIVCFILVANIISAQDKSNISHSIDSKIFDKEREVKVFLPETYHRDSISKYPVVYVLDAQSESFWGILTGNAGYMVDNYSVMPMIFVGIVSDNRGPEFNPKNAELHNHFKKEVFPLIESNYRTEGFRAVLGHSWGGAFVGNTLFSDKRDMFDAYIGISPSFGDTDDNIIVKNADTLLQKNTEFGKYLYFSHGDVGRREVEFERNVNNIDVLVKKYPNNTLSWQPRLIKGVGHWQIVGPSICDGLLSMSRNYFADQKVIQDFAKSSKGNLKEKIEDFYKTRKAIFGYSYEASAGYLNFVANDFRDLNDYETALEVYNLALNKKPNSVRVYVNMCDVYDKMGDKKVAKTFILKTQKLLEEQKDDVSDNYYKNISKWIKEKLESYN</sequence>
<dbReference type="AlphaFoldDB" id="A0A4Q9FK54"/>
<keyword evidence="2" id="KW-0732">Signal</keyword>
<dbReference type="Gene3D" id="1.25.40.10">
    <property type="entry name" value="Tetratricopeptide repeat domain"/>
    <property type="match status" value="1"/>
</dbReference>
<organism evidence="3 4">
    <name type="scientific">Hyunsoonleella flava</name>
    <dbReference type="NCBI Taxonomy" id="2527939"/>
    <lineage>
        <taxon>Bacteria</taxon>
        <taxon>Pseudomonadati</taxon>
        <taxon>Bacteroidota</taxon>
        <taxon>Flavobacteriia</taxon>
        <taxon>Flavobacteriales</taxon>
        <taxon>Flavobacteriaceae</taxon>
    </lineage>
</organism>
<dbReference type="InterPro" id="IPR000801">
    <property type="entry name" value="Esterase-like"/>
</dbReference>
<evidence type="ECO:0000313" key="3">
    <source>
        <dbReference type="EMBL" id="TBN04439.1"/>
    </source>
</evidence>
<dbReference type="SUPFAM" id="SSF53474">
    <property type="entry name" value="alpha/beta-Hydrolases"/>
    <property type="match status" value="1"/>
</dbReference>
<dbReference type="SUPFAM" id="SSF48452">
    <property type="entry name" value="TPR-like"/>
    <property type="match status" value="1"/>
</dbReference>
<keyword evidence="1" id="KW-0802">TPR repeat</keyword>
<dbReference type="Proteomes" id="UP000291142">
    <property type="component" value="Unassembled WGS sequence"/>
</dbReference>
<dbReference type="Gene3D" id="3.40.50.1820">
    <property type="entry name" value="alpha/beta hydrolase"/>
    <property type="match status" value="1"/>
</dbReference>
<dbReference type="InterPro" id="IPR029058">
    <property type="entry name" value="AB_hydrolase_fold"/>
</dbReference>
<evidence type="ECO:0000256" key="2">
    <source>
        <dbReference type="SAM" id="SignalP"/>
    </source>
</evidence>
<dbReference type="InterPro" id="IPR050583">
    <property type="entry name" value="Mycobacterial_A85_antigen"/>
</dbReference>
<dbReference type="PROSITE" id="PS50005">
    <property type="entry name" value="TPR"/>
    <property type="match status" value="1"/>
</dbReference>
<dbReference type="RefSeq" id="WP_130963908.1">
    <property type="nucleotide sequence ID" value="NZ_SIRT01000004.1"/>
</dbReference>
<dbReference type="InterPro" id="IPR011990">
    <property type="entry name" value="TPR-like_helical_dom_sf"/>
</dbReference>
<proteinExistence type="predicted"/>
<dbReference type="Pfam" id="PF13414">
    <property type="entry name" value="TPR_11"/>
    <property type="match status" value="1"/>
</dbReference>
<evidence type="ECO:0000256" key="1">
    <source>
        <dbReference type="PROSITE-ProRule" id="PRU00339"/>
    </source>
</evidence>
<name>A0A4Q9FK54_9FLAO</name>
<dbReference type="EMBL" id="SIRT01000004">
    <property type="protein sequence ID" value="TBN04439.1"/>
    <property type="molecule type" value="Genomic_DNA"/>
</dbReference>
<dbReference type="InterPro" id="IPR019734">
    <property type="entry name" value="TPR_rpt"/>
</dbReference>
<dbReference type="OrthoDB" id="9784036at2"/>
<comment type="caution">
    <text evidence="3">The sequence shown here is derived from an EMBL/GenBank/DDBJ whole genome shotgun (WGS) entry which is preliminary data.</text>
</comment>
<gene>
    <name evidence="3" type="ORF">EYD45_07420</name>
</gene>
<feature type="signal peptide" evidence="2">
    <location>
        <begin position="1"/>
        <end position="21"/>
    </location>
</feature>
<feature type="repeat" description="TPR" evidence="1">
    <location>
        <begin position="299"/>
        <end position="332"/>
    </location>
</feature>
<dbReference type="PANTHER" id="PTHR48098">
    <property type="entry name" value="ENTEROCHELIN ESTERASE-RELATED"/>
    <property type="match status" value="1"/>
</dbReference>
<evidence type="ECO:0000313" key="4">
    <source>
        <dbReference type="Proteomes" id="UP000291142"/>
    </source>
</evidence>
<accession>A0A4Q9FK54</accession>
<dbReference type="PANTHER" id="PTHR48098:SF6">
    <property type="entry name" value="FERRI-BACILLIBACTIN ESTERASE BESA"/>
    <property type="match status" value="1"/>
</dbReference>
<dbReference type="Pfam" id="PF00756">
    <property type="entry name" value="Esterase"/>
    <property type="match status" value="1"/>
</dbReference>
<reference evidence="3 4" key="1">
    <citation type="submission" date="2019-02" db="EMBL/GenBank/DDBJ databases">
        <title>Hyunsoonleella sp., isolated from marine sediment.</title>
        <authorList>
            <person name="Liu B.-T."/>
        </authorList>
    </citation>
    <scope>NUCLEOTIDE SEQUENCE [LARGE SCALE GENOMIC DNA]</scope>
    <source>
        <strain evidence="3 4">T58</strain>
    </source>
</reference>
<feature type="chain" id="PRO_5020667102" evidence="2">
    <location>
        <begin position="22"/>
        <end position="390"/>
    </location>
</feature>